<proteinExistence type="predicted"/>
<dbReference type="PROSITE" id="PS51554">
    <property type="entry name" value="PFL"/>
    <property type="match status" value="1"/>
</dbReference>
<feature type="domain" description="Glycine radical" evidence="4">
    <location>
        <begin position="659"/>
        <end position="779"/>
    </location>
</feature>
<dbReference type="GO" id="GO:0016829">
    <property type="term" value="F:lyase activity"/>
    <property type="evidence" value="ECO:0007669"/>
    <property type="project" value="UniProtKB-KW"/>
</dbReference>
<accession>A0A7J3M3C6</accession>
<evidence type="ECO:0000256" key="3">
    <source>
        <dbReference type="PROSITE-ProRule" id="PRU00493"/>
    </source>
</evidence>
<sequence>MDRIEFLRQRFISGKKPTVFVDRAKFYTEAMKTTEGEPMILRQAKALKHVLENVPVVIFPEELIVGAMVKDPPGAIMYPEGVGLRIIAELDRIRERKDNPLEISAEDIEVIKNEIAPYWADKSLGAVAEKIAPRFCLDLLYRGAFYVATEIAGISHFSADYSSLLKVGLDGIKEFARRKIEEFENLQITDPEEIEKVLFYRAVEIVCDAVINFAKRYAEKARELAEKESGRRRDELLKIAEICEWVPAKPPRNFWEALQFVWFMQVALHMESYEQGISMGRIDQYLYPYYERDIKSGVLYFDEAVELVSCLWIKTNEIVPLFDELLTIYFAGLPTNQAVTLGGVNERGEDATNELTFVMLEATKKVALRQPNVHVRISDKSPRTLLEKCAEMILSGINAISLFNDSVIINGWLKLGIPLSDARNYTTVGCVELAPGGKSYDSTDAALFNIAICLELALFNGATRFGEKIGVEYGEIKSMEELLDCFERQVEKLVKCMILACNSFEVANQIAKPTPLISVCNSKLELGRDITLGSAKYNFSGVQMVGLADVADSLAAIDELVFKKKLLSLQELIEAIRNNFEGYEEIRQILLNKAPKYGRDEIANRYAKIVAEIFAREVMKYRNPRNGWYLPGIYSMSTHVGFGMLTGVLPSGRKAGEPLSNGIAPHPHAKSLTSAMRSVVSVDHSLFMNGVSYVITISPNMFKGEEGLEKFISLIEGYFALGGMNCHFNVVDVTKLIDAQKNPEKYRDLLVRVAGFSAYFVDLTKEVQDEIIAKLIEET</sequence>
<dbReference type="InterPro" id="IPR010098">
    <property type="entry name" value="PFL2/GDeHydtase_fam"/>
</dbReference>
<evidence type="ECO:0000259" key="4">
    <source>
        <dbReference type="PROSITE" id="PS51149"/>
    </source>
</evidence>
<dbReference type="NCBIfam" id="TIGR01774">
    <property type="entry name" value="PFL2-3"/>
    <property type="match status" value="1"/>
</dbReference>
<protein>
    <submittedName>
        <fullName evidence="6">Formate C-acetyltransferase/glycerol dehydratase family glycyl radical enzyme</fullName>
    </submittedName>
</protein>
<dbReference type="InterPro" id="IPR004184">
    <property type="entry name" value="PFL_dom"/>
</dbReference>
<dbReference type="PANTHER" id="PTHR43641">
    <property type="entry name" value="FORMATE ACETYLTRANSFERASE 3-RELATED"/>
    <property type="match status" value="1"/>
</dbReference>
<name>A0A7J3M3C6_ARCFL</name>
<dbReference type="EMBL" id="DSYZ01000124">
    <property type="protein sequence ID" value="HGT83383.1"/>
    <property type="molecule type" value="Genomic_DNA"/>
</dbReference>
<keyword evidence="6" id="KW-0808">Transferase</keyword>
<evidence type="ECO:0000313" key="6">
    <source>
        <dbReference type="EMBL" id="HGT83383.1"/>
    </source>
</evidence>
<evidence type="ECO:0000256" key="1">
    <source>
        <dbReference type="ARBA" id="ARBA00022818"/>
    </source>
</evidence>
<keyword evidence="2" id="KW-0456">Lyase</keyword>
<dbReference type="GO" id="GO:0016740">
    <property type="term" value="F:transferase activity"/>
    <property type="evidence" value="ECO:0007669"/>
    <property type="project" value="UniProtKB-KW"/>
</dbReference>
<gene>
    <name evidence="6" type="ORF">ENT52_06620</name>
</gene>
<dbReference type="GO" id="GO:0005829">
    <property type="term" value="C:cytosol"/>
    <property type="evidence" value="ECO:0007669"/>
    <property type="project" value="TreeGrafter"/>
</dbReference>
<keyword evidence="1 3" id="KW-0556">Organic radical</keyword>
<dbReference type="Pfam" id="PF01228">
    <property type="entry name" value="Gly_radical"/>
    <property type="match status" value="1"/>
</dbReference>
<dbReference type="Pfam" id="PF02901">
    <property type="entry name" value="PFL-like"/>
    <property type="match status" value="1"/>
</dbReference>
<evidence type="ECO:0000256" key="2">
    <source>
        <dbReference type="ARBA" id="ARBA00023239"/>
    </source>
</evidence>
<reference evidence="6" key="1">
    <citation type="journal article" date="2020" name="mSystems">
        <title>Genome- and Community-Level Interaction Insights into Carbon Utilization and Element Cycling Functions of Hydrothermarchaeota in Hydrothermal Sediment.</title>
        <authorList>
            <person name="Zhou Z."/>
            <person name="Liu Y."/>
            <person name="Xu W."/>
            <person name="Pan J."/>
            <person name="Luo Z.H."/>
            <person name="Li M."/>
        </authorList>
    </citation>
    <scope>NUCLEOTIDE SEQUENCE [LARGE SCALE GENOMIC DNA]</scope>
    <source>
        <strain evidence="6">SpSt-587</strain>
    </source>
</reference>
<feature type="domain" description="PFL" evidence="5">
    <location>
        <begin position="2"/>
        <end position="654"/>
    </location>
</feature>
<dbReference type="InterPro" id="IPR001150">
    <property type="entry name" value="Gly_radical"/>
</dbReference>
<organism evidence="6">
    <name type="scientific">Archaeoglobus fulgidus</name>
    <dbReference type="NCBI Taxonomy" id="2234"/>
    <lineage>
        <taxon>Archaea</taxon>
        <taxon>Methanobacteriati</taxon>
        <taxon>Methanobacteriota</taxon>
        <taxon>Archaeoglobi</taxon>
        <taxon>Archaeoglobales</taxon>
        <taxon>Archaeoglobaceae</taxon>
        <taxon>Archaeoglobus</taxon>
    </lineage>
</organism>
<dbReference type="AlphaFoldDB" id="A0A7J3M3C6"/>
<evidence type="ECO:0000259" key="5">
    <source>
        <dbReference type="PROSITE" id="PS51554"/>
    </source>
</evidence>
<dbReference type="PROSITE" id="PS51149">
    <property type="entry name" value="GLY_RADICAL_2"/>
    <property type="match status" value="1"/>
</dbReference>
<dbReference type="Gene3D" id="3.20.70.20">
    <property type="match status" value="1"/>
</dbReference>
<dbReference type="InterPro" id="IPR051215">
    <property type="entry name" value="GRE"/>
</dbReference>
<feature type="modified residue" description="Glycine radical" evidence="3">
    <location>
        <position position="755"/>
    </location>
</feature>
<dbReference type="SUPFAM" id="SSF51998">
    <property type="entry name" value="PFL-like glycyl radical enzymes"/>
    <property type="match status" value="1"/>
</dbReference>
<comment type="caution">
    <text evidence="6">The sequence shown here is derived from an EMBL/GenBank/DDBJ whole genome shotgun (WGS) entry which is preliminary data.</text>
</comment>
<dbReference type="PANTHER" id="PTHR43641:SF2">
    <property type="entry name" value="DEHYDRATASE YBIW-RELATED"/>
    <property type="match status" value="1"/>
</dbReference>